<dbReference type="InterPro" id="IPR028207">
    <property type="entry name" value="DNA_pol_B_palm_palm"/>
</dbReference>
<feature type="compositionally biased region" description="Basic and acidic residues" evidence="11">
    <location>
        <begin position="88"/>
        <end position="101"/>
    </location>
</feature>
<dbReference type="FunFam" id="1.10.150.110:FF:000003">
    <property type="entry name" value="DNA polymerase mu"/>
    <property type="match status" value="1"/>
</dbReference>
<dbReference type="PROSITE" id="PS50172">
    <property type="entry name" value="BRCT"/>
    <property type="match status" value="1"/>
</dbReference>
<protein>
    <recommendedName>
        <fullName evidence="12">BRCT domain-containing protein</fullName>
    </recommendedName>
</protein>
<feature type="binding site" evidence="10">
    <location>
        <position position="308"/>
    </location>
    <ligand>
        <name>Mg(2+)</name>
        <dbReference type="ChEBI" id="CHEBI:18420"/>
    </ligand>
</feature>
<dbReference type="InterPro" id="IPR002054">
    <property type="entry name" value="DNA-dir_DNA_pol_X"/>
</dbReference>
<dbReference type="CDD" id="cd00141">
    <property type="entry name" value="NT_POLXc"/>
    <property type="match status" value="1"/>
</dbReference>
<accession>A0ABD3VW06</accession>
<organism evidence="13 14">
    <name type="scientific">Sinanodonta woodiana</name>
    <name type="common">Chinese pond mussel</name>
    <name type="synonym">Anodonta woodiana</name>
    <dbReference type="NCBI Taxonomy" id="1069815"/>
    <lineage>
        <taxon>Eukaryota</taxon>
        <taxon>Metazoa</taxon>
        <taxon>Spiralia</taxon>
        <taxon>Lophotrochozoa</taxon>
        <taxon>Mollusca</taxon>
        <taxon>Bivalvia</taxon>
        <taxon>Autobranchia</taxon>
        <taxon>Heteroconchia</taxon>
        <taxon>Palaeoheterodonta</taxon>
        <taxon>Unionida</taxon>
        <taxon>Unionoidea</taxon>
        <taxon>Unionidae</taxon>
        <taxon>Unioninae</taxon>
        <taxon>Sinanodonta</taxon>
    </lineage>
</organism>
<dbReference type="PROSITE" id="PS00522">
    <property type="entry name" value="DNA_POLYMERASE_X"/>
    <property type="match status" value="1"/>
</dbReference>
<dbReference type="PRINTS" id="PR00869">
    <property type="entry name" value="DNAPOLX"/>
</dbReference>
<evidence type="ECO:0000256" key="6">
    <source>
        <dbReference type="ARBA" id="ARBA00022723"/>
    </source>
</evidence>
<dbReference type="InterPro" id="IPR036420">
    <property type="entry name" value="BRCT_dom_sf"/>
</dbReference>
<dbReference type="Gene3D" id="1.10.150.110">
    <property type="entry name" value="DNA polymerase beta, N-terminal domain-like"/>
    <property type="match status" value="1"/>
</dbReference>
<evidence type="ECO:0000313" key="14">
    <source>
        <dbReference type="Proteomes" id="UP001634394"/>
    </source>
</evidence>
<keyword evidence="6 9" id="KW-0479">Metal-binding</keyword>
<dbReference type="InterPro" id="IPR001726">
    <property type="entry name" value="TdT/Mu"/>
</dbReference>
<gene>
    <name evidence="13" type="ORF">ACJMK2_006457</name>
</gene>
<dbReference type="InterPro" id="IPR022312">
    <property type="entry name" value="DNA_pol_X"/>
</dbReference>
<evidence type="ECO:0000256" key="2">
    <source>
        <dbReference type="ARBA" id="ARBA00004123"/>
    </source>
</evidence>
<keyword evidence="7 9" id="KW-0460">Magnesium</keyword>
<dbReference type="GO" id="GO:0046872">
    <property type="term" value="F:metal ion binding"/>
    <property type="evidence" value="ECO:0007669"/>
    <property type="project" value="UniProtKB-UniRule"/>
</dbReference>
<dbReference type="Gene3D" id="3.30.210.10">
    <property type="entry name" value="DNA polymerase, thumb domain"/>
    <property type="match status" value="1"/>
</dbReference>
<keyword evidence="14" id="KW-1185">Reference proteome</keyword>
<comment type="cofactor">
    <cofactor evidence="1 10">
        <name>Mg(2+)</name>
        <dbReference type="ChEBI" id="CHEBI:18420"/>
    </cofactor>
</comment>
<dbReference type="GO" id="GO:0003677">
    <property type="term" value="F:DNA binding"/>
    <property type="evidence" value="ECO:0007669"/>
    <property type="project" value="UniProtKB-UniRule"/>
</dbReference>
<dbReference type="InterPro" id="IPR029398">
    <property type="entry name" value="PolB_thumb"/>
</dbReference>
<dbReference type="InterPro" id="IPR018944">
    <property type="entry name" value="DNA_pol_lambd_fingers_domain"/>
</dbReference>
<feature type="domain" description="BRCT" evidence="12">
    <location>
        <begin position="1"/>
        <end position="93"/>
    </location>
</feature>
<dbReference type="PIRSF" id="PIRSF000817">
    <property type="entry name" value="DNA_NT"/>
    <property type="match status" value="1"/>
</dbReference>
<evidence type="ECO:0000256" key="1">
    <source>
        <dbReference type="ARBA" id="ARBA00001946"/>
    </source>
</evidence>
<dbReference type="Gene3D" id="3.40.50.10190">
    <property type="entry name" value="BRCT domain"/>
    <property type="match status" value="1"/>
</dbReference>
<evidence type="ECO:0000256" key="7">
    <source>
        <dbReference type="ARBA" id="ARBA00022842"/>
    </source>
</evidence>
<dbReference type="Pfam" id="PF14792">
    <property type="entry name" value="DNA_pol_B_palm"/>
    <property type="match status" value="1"/>
</dbReference>
<dbReference type="PRINTS" id="PR00871">
    <property type="entry name" value="DNAPOLXTDT"/>
</dbReference>
<keyword evidence="4 9" id="KW-0808">Transferase</keyword>
<dbReference type="Gene3D" id="3.30.460.10">
    <property type="entry name" value="Beta Polymerase, domain 2"/>
    <property type="match status" value="1"/>
</dbReference>
<dbReference type="SUPFAM" id="SSF81301">
    <property type="entry name" value="Nucleotidyltransferase"/>
    <property type="match status" value="1"/>
</dbReference>
<feature type="binding site" evidence="10">
    <location>
        <position position="467"/>
    </location>
    <ligand>
        <name>Mg(2+)</name>
        <dbReference type="ChEBI" id="CHEBI:18420"/>
    </ligand>
</feature>
<dbReference type="Gene3D" id="1.10.150.20">
    <property type="entry name" value="5' to 3' exonuclease, C-terminal subdomain"/>
    <property type="match status" value="1"/>
</dbReference>
<evidence type="ECO:0000256" key="10">
    <source>
        <dbReference type="PIRSR" id="PIRSR000817-1"/>
    </source>
</evidence>
<evidence type="ECO:0000313" key="13">
    <source>
        <dbReference type="EMBL" id="KAL3864803.1"/>
    </source>
</evidence>
<evidence type="ECO:0000256" key="5">
    <source>
        <dbReference type="ARBA" id="ARBA00022695"/>
    </source>
</evidence>
<comment type="caution">
    <text evidence="13">The sequence shown here is derived from an EMBL/GenBank/DDBJ whole genome shotgun (WGS) entry which is preliminary data.</text>
</comment>
<dbReference type="Pfam" id="PF14791">
    <property type="entry name" value="DNA_pol_B_thumb"/>
    <property type="match status" value="1"/>
</dbReference>
<evidence type="ECO:0000256" key="3">
    <source>
        <dbReference type="ARBA" id="ARBA00008323"/>
    </source>
</evidence>
<dbReference type="InterPro" id="IPR010996">
    <property type="entry name" value="HHH_MUS81"/>
</dbReference>
<comment type="similarity">
    <text evidence="3 9">Belongs to the DNA polymerase type-X family.</text>
</comment>
<dbReference type="SUPFAM" id="SSF81585">
    <property type="entry name" value="PsbU/PolX domain-like"/>
    <property type="match status" value="1"/>
</dbReference>
<dbReference type="InterPro" id="IPR001357">
    <property type="entry name" value="BRCT_dom"/>
</dbReference>
<dbReference type="PANTHER" id="PTHR11276">
    <property type="entry name" value="DNA POLYMERASE TYPE-X FAMILY MEMBER"/>
    <property type="match status" value="1"/>
</dbReference>
<dbReference type="EMBL" id="JBJQND010000010">
    <property type="protein sequence ID" value="KAL3864803.1"/>
    <property type="molecule type" value="Genomic_DNA"/>
</dbReference>
<feature type="region of interest" description="Disordered" evidence="11">
    <location>
        <begin position="88"/>
        <end position="110"/>
    </location>
</feature>
<dbReference type="GO" id="GO:0005634">
    <property type="term" value="C:nucleus"/>
    <property type="evidence" value="ECO:0007669"/>
    <property type="project" value="UniProtKB-SubCell"/>
</dbReference>
<keyword evidence="8 9" id="KW-0539">Nucleus</keyword>
<keyword evidence="5 9" id="KW-0548">Nucleotidyltransferase</keyword>
<feature type="binding site" evidence="10">
    <location>
        <position position="310"/>
    </location>
    <ligand>
        <name>Mg(2+)</name>
        <dbReference type="ChEBI" id="CHEBI:18420"/>
    </ligand>
</feature>
<dbReference type="InterPro" id="IPR019843">
    <property type="entry name" value="DNA_pol-X_BS"/>
</dbReference>
<dbReference type="SUPFAM" id="SSF47802">
    <property type="entry name" value="DNA polymerase beta, N-terminal domain-like"/>
    <property type="match status" value="1"/>
</dbReference>
<dbReference type="InterPro" id="IPR027421">
    <property type="entry name" value="DNA_pol_lamdba_lyase_dom_sf"/>
</dbReference>
<evidence type="ECO:0000256" key="8">
    <source>
        <dbReference type="ARBA" id="ARBA00023242"/>
    </source>
</evidence>
<dbReference type="SUPFAM" id="SSF52113">
    <property type="entry name" value="BRCT domain"/>
    <property type="match status" value="1"/>
</dbReference>
<evidence type="ECO:0000256" key="9">
    <source>
        <dbReference type="PIRNR" id="PIRNR000817"/>
    </source>
</evidence>
<dbReference type="GO" id="GO:0003887">
    <property type="term" value="F:DNA-directed DNA polymerase activity"/>
    <property type="evidence" value="ECO:0007669"/>
    <property type="project" value="UniProtKB-UniRule"/>
</dbReference>
<dbReference type="AlphaFoldDB" id="A0ABD3VW06"/>
<dbReference type="Pfam" id="PF10391">
    <property type="entry name" value="DNA_pol_lambd_f"/>
    <property type="match status" value="1"/>
</dbReference>
<reference evidence="13 14" key="1">
    <citation type="submission" date="2024-11" db="EMBL/GenBank/DDBJ databases">
        <title>Chromosome-level genome assembly of the freshwater bivalve Anodonta woodiana.</title>
        <authorList>
            <person name="Chen X."/>
        </authorList>
    </citation>
    <scope>NUCLEOTIDE SEQUENCE [LARGE SCALE GENOMIC DNA]</scope>
    <source>
        <strain evidence="13">MN2024</strain>
        <tissue evidence="13">Gills</tissue>
    </source>
</reference>
<evidence type="ECO:0000259" key="12">
    <source>
        <dbReference type="PROSITE" id="PS50172"/>
    </source>
</evidence>
<dbReference type="FunFam" id="3.30.210.10:FF:000004">
    <property type="entry name" value="DNA-directed DNA/RNA polymerase mu"/>
    <property type="match status" value="1"/>
</dbReference>
<comment type="subcellular location">
    <subcellularLocation>
        <location evidence="2 9">Nucleus</location>
    </subcellularLocation>
</comment>
<dbReference type="InterPro" id="IPR043519">
    <property type="entry name" value="NT_sf"/>
</dbReference>
<proteinExistence type="inferred from homology"/>
<dbReference type="Pfam" id="PF14716">
    <property type="entry name" value="HHH_8"/>
    <property type="match status" value="1"/>
</dbReference>
<dbReference type="PANTHER" id="PTHR11276:SF40">
    <property type="entry name" value="BRCT DOMAIN-CONTAINING PROTEIN"/>
    <property type="match status" value="1"/>
</dbReference>
<dbReference type="InterPro" id="IPR037160">
    <property type="entry name" value="DNA_Pol_thumb_sf"/>
</dbReference>
<dbReference type="Proteomes" id="UP001634394">
    <property type="component" value="Unassembled WGS sequence"/>
</dbReference>
<dbReference type="SMART" id="SM00483">
    <property type="entry name" value="POLXc"/>
    <property type="match status" value="1"/>
</dbReference>
<name>A0ABD3VW06_SINWO</name>
<evidence type="ECO:0000256" key="4">
    <source>
        <dbReference type="ARBA" id="ARBA00022679"/>
    </source>
</evidence>
<evidence type="ECO:0000256" key="11">
    <source>
        <dbReference type="SAM" id="MobiDB-lite"/>
    </source>
</evidence>
<sequence length="543" mass="61923">MKMVCLFILPSKIQKRRLEDMKTAARKRNITVVDIFCSSVTHIVTEHENLDQVVKTMKLADSGALDKIQVLSVAWFTDSMKAGAPVPVEERHKIKREKADTDNGGNDSNRRNPFILPEYACQRATCLKHYNHKFTRALEILQNHAELRDNEHDSSRALAFRRASCVLKSLPFPLTSMSQLKKLTNIGDHCKRVIQEILEDGECSEVTKLQDDWFHKMVVFTSIFGIGSATAKKWIEKGWSTIKEAQEGHISSDWRVKWAFHSDLNTPVKLQEAQYIQQIVRKEAETILPGIILQITGGFRRGKEEGHDIDILMTHPEDGKEVGFLARLLHRLQNKGIILCGNLEKSTYSDDMLTLDSKLSAKGQLDHFEKWLGIIKIPQSCSETPARDDSGSLSNIGSCDHKGINSVAHPTSNTASEQPLNYQPFNLHESFEDLESKAKKQKLGTENELSPMELAKLDRNWIARRVDLIVSPYNQYFYALVGWTGNKQFNRDIRTYAQKELGMKLSSHGLYDLNKNCALPARSEKEVFENLKLQYLEPWERNC</sequence>